<dbReference type="EMBL" id="GG666666">
    <property type="protein sequence ID" value="EEN44810.1"/>
    <property type="molecule type" value="Genomic_DNA"/>
</dbReference>
<dbReference type="GO" id="GO:0008146">
    <property type="term" value="F:sulfotransferase activity"/>
    <property type="evidence" value="ECO:0007669"/>
    <property type="project" value="InterPro"/>
</dbReference>
<dbReference type="STRING" id="7739.C3ZRL0"/>
<dbReference type="AlphaFoldDB" id="C3ZRL0"/>
<dbReference type="Gene3D" id="3.40.50.300">
    <property type="entry name" value="P-loop containing nucleotide triphosphate hydrolases"/>
    <property type="match status" value="1"/>
</dbReference>
<evidence type="ECO:0000256" key="1">
    <source>
        <dbReference type="ARBA" id="ARBA00005771"/>
    </source>
</evidence>
<accession>C3ZRL0</accession>
<evidence type="ECO:0000256" key="3">
    <source>
        <dbReference type="RuleBase" id="RU361155"/>
    </source>
</evidence>
<dbReference type="EC" id="2.8.2.-" evidence="3"/>
<evidence type="ECO:0000313" key="5">
    <source>
        <dbReference type="EMBL" id="EEN44810.1"/>
    </source>
</evidence>
<dbReference type="InterPro" id="IPR027417">
    <property type="entry name" value="P-loop_NTPase"/>
</dbReference>
<sequence length="211" mass="23015">MAATVFWTYKGTNFPSIASKEALEALPDFEICDDDIAVVSFPKTGMPATVFWTYKGTNFPSIASKEALEALPDFEICDDDIAVVSFPKTGSNWLLGIISKLLRSAGKTEESVSSLMPAPIELSLKPNEPPGYVTLAAKSSPRILKTLLPIRFAPRGISKPQNKVKVLVMMRNPKDSAVSYYHFSRKLGPLLGVGEPPAWEEYARAFVGGQS</sequence>
<organism>
    <name type="scientific">Branchiostoma floridae</name>
    <name type="common">Florida lancelet</name>
    <name type="synonym">Amphioxus</name>
    <dbReference type="NCBI Taxonomy" id="7739"/>
    <lineage>
        <taxon>Eukaryota</taxon>
        <taxon>Metazoa</taxon>
        <taxon>Chordata</taxon>
        <taxon>Cephalochordata</taxon>
        <taxon>Leptocardii</taxon>
        <taxon>Amphioxiformes</taxon>
        <taxon>Branchiostomatidae</taxon>
        <taxon>Branchiostoma</taxon>
    </lineage>
</organism>
<dbReference type="Pfam" id="PF00685">
    <property type="entry name" value="Sulfotransfer_1"/>
    <property type="match status" value="1"/>
</dbReference>
<protein>
    <recommendedName>
        <fullName evidence="3">Sulfotransferase</fullName>
        <ecNumber evidence="3">2.8.2.-</ecNumber>
    </recommendedName>
</protein>
<reference evidence="5" key="1">
    <citation type="journal article" date="2008" name="Nature">
        <title>The amphioxus genome and the evolution of the chordate karyotype.</title>
        <authorList>
            <consortium name="US DOE Joint Genome Institute (JGI-PGF)"/>
            <person name="Putnam N.H."/>
            <person name="Butts T."/>
            <person name="Ferrier D.E.K."/>
            <person name="Furlong R.F."/>
            <person name="Hellsten U."/>
            <person name="Kawashima T."/>
            <person name="Robinson-Rechavi M."/>
            <person name="Shoguchi E."/>
            <person name="Terry A."/>
            <person name="Yu J.-K."/>
            <person name="Benito-Gutierrez E.L."/>
            <person name="Dubchak I."/>
            <person name="Garcia-Fernandez J."/>
            <person name="Gibson-Brown J.J."/>
            <person name="Grigoriev I.V."/>
            <person name="Horton A.C."/>
            <person name="de Jong P.J."/>
            <person name="Jurka J."/>
            <person name="Kapitonov V.V."/>
            <person name="Kohara Y."/>
            <person name="Kuroki Y."/>
            <person name="Lindquist E."/>
            <person name="Lucas S."/>
            <person name="Osoegawa K."/>
            <person name="Pennacchio L.A."/>
            <person name="Salamov A.A."/>
            <person name="Satou Y."/>
            <person name="Sauka-Spengler T."/>
            <person name="Schmutz J."/>
            <person name="Shin-I T."/>
            <person name="Toyoda A."/>
            <person name="Bronner-Fraser M."/>
            <person name="Fujiyama A."/>
            <person name="Holland L.Z."/>
            <person name="Holland P.W.H."/>
            <person name="Satoh N."/>
            <person name="Rokhsar D.S."/>
        </authorList>
    </citation>
    <scope>NUCLEOTIDE SEQUENCE [LARGE SCALE GENOMIC DNA]</scope>
    <source>
        <strain evidence="5">S238N-H82</strain>
        <tissue evidence="5">Testes</tissue>
    </source>
</reference>
<keyword evidence="2 3" id="KW-0808">Transferase</keyword>
<proteinExistence type="inferred from homology"/>
<dbReference type="SUPFAM" id="SSF52540">
    <property type="entry name" value="P-loop containing nucleoside triphosphate hydrolases"/>
    <property type="match status" value="1"/>
</dbReference>
<gene>
    <name evidence="5" type="ORF">BRAFLDRAFT_89770</name>
</gene>
<dbReference type="InterPro" id="IPR000863">
    <property type="entry name" value="Sulfotransferase_dom"/>
</dbReference>
<evidence type="ECO:0000256" key="2">
    <source>
        <dbReference type="ARBA" id="ARBA00022679"/>
    </source>
</evidence>
<dbReference type="eggNOG" id="KOG1584">
    <property type="taxonomic scope" value="Eukaryota"/>
</dbReference>
<comment type="similarity">
    <text evidence="1 3">Belongs to the sulfotransferase 1 family.</text>
</comment>
<evidence type="ECO:0000259" key="4">
    <source>
        <dbReference type="Pfam" id="PF00685"/>
    </source>
</evidence>
<name>C3ZRL0_BRAFL</name>
<feature type="domain" description="Sulfotransferase" evidence="4">
    <location>
        <begin position="78"/>
        <end position="210"/>
    </location>
</feature>
<dbReference type="PANTHER" id="PTHR11783">
    <property type="entry name" value="SULFOTRANSFERASE SULT"/>
    <property type="match status" value="1"/>
</dbReference>
<dbReference type="InParanoid" id="C3ZRL0"/>